<evidence type="ECO:0000313" key="1">
    <source>
        <dbReference type="EMBL" id="CAL1356708.1"/>
    </source>
</evidence>
<evidence type="ECO:0000313" key="2">
    <source>
        <dbReference type="Proteomes" id="UP001497516"/>
    </source>
</evidence>
<organism evidence="1 2">
    <name type="scientific">Linum trigynum</name>
    <dbReference type="NCBI Taxonomy" id="586398"/>
    <lineage>
        <taxon>Eukaryota</taxon>
        <taxon>Viridiplantae</taxon>
        <taxon>Streptophyta</taxon>
        <taxon>Embryophyta</taxon>
        <taxon>Tracheophyta</taxon>
        <taxon>Spermatophyta</taxon>
        <taxon>Magnoliopsida</taxon>
        <taxon>eudicotyledons</taxon>
        <taxon>Gunneridae</taxon>
        <taxon>Pentapetalae</taxon>
        <taxon>rosids</taxon>
        <taxon>fabids</taxon>
        <taxon>Malpighiales</taxon>
        <taxon>Linaceae</taxon>
        <taxon>Linum</taxon>
    </lineage>
</organism>
<protein>
    <submittedName>
        <fullName evidence="1">Uncharacterized protein</fullName>
    </submittedName>
</protein>
<gene>
    <name evidence="1" type="ORF">LTRI10_LOCUS4388</name>
</gene>
<keyword evidence="2" id="KW-1185">Reference proteome</keyword>
<name>A0AAV2CLN6_9ROSI</name>
<dbReference type="Proteomes" id="UP001497516">
    <property type="component" value="Chromosome 1"/>
</dbReference>
<proteinExistence type="predicted"/>
<dbReference type="EMBL" id="OZ034813">
    <property type="protein sequence ID" value="CAL1356708.1"/>
    <property type="molecule type" value="Genomic_DNA"/>
</dbReference>
<accession>A0AAV2CLN6</accession>
<dbReference type="AlphaFoldDB" id="A0AAV2CLN6"/>
<reference evidence="1 2" key="1">
    <citation type="submission" date="2024-04" db="EMBL/GenBank/DDBJ databases">
        <authorList>
            <person name="Fracassetti M."/>
        </authorList>
    </citation>
    <scope>NUCLEOTIDE SEQUENCE [LARGE SCALE GENOMIC DNA]</scope>
</reference>
<sequence>MWRNNLMTKLWRKGILKEGALKLGLDAMRLFVFDGMPIGRDCGVKIQSSNNHGLHSNKHRHLIKSNRCVNKAQELMANANRDAGISLKSLHHILAMYAV</sequence>